<evidence type="ECO:0000313" key="9">
    <source>
        <dbReference type="EMBL" id="GAX18092.1"/>
    </source>
</evidence>
<evidence type="ECO:0000256" key="8">
    <source>
        <dbReference type="SAM" id="MobiDB-lite"/>
    </source>
</evidence>
<feature type="region of interest" description="Disordered" evidence="8">
    <location>
        <begin position="72"/>
        <end position="104"/>
    </location>
</feature>
<feature type="compositionally biased region" description="Basic and acidic residues" evidence="8">
    <location>
        <begin position="229"/>
        <end position="238"/>
    </location>
</feature>
<proteinExistence type="inferred from homology"/>
<dbReference type="InParanoid" id="A0A1Z5JW87"/>
<evidence type="ECO:0000256" key="3">
    <source>
        <dbReference type="ARBA" id="ARBA00022676"/>
    </source>
</evidence>
<evidence type="ECO:0000256" key="6">
    <source>
        <dbReference type="ARBA" id="ARBA00022989"/>
    </source>
</evidence>
<dbReference type="Proteomes" id="UP000198406">
    <property type="component" value="Unassembled WGS sequence"/>
</dbReference>
<evidence type="ECO:0000256" key="7">
    <source>
        <dbReference type="ARBA" id="ARBA00023136"/>
    </source>
</evidence>
<evidence type="ECO:0000313" key="10">
    <source>
        <dbReference type="Proteomes" id="UP000198406"/>
    </source>
</evidence>
<keyword evidence="5" id="KW-0812">Transmembrane</keyword>
<comment type="caution">
    <text evidence="9">The sequence shown here is derived from an EMBL/GenBank/DDBJ whole genome shotgun (WGS) entry which is preliminary data.</text>
</comment>
<evidence type="ECO:0000256" key="4">
    <source>
        <dbReference type="ARBA" id="ARBA00022679"/>
    </source>
</evidence>
<dbReference type="InterPro" id="IPR008166">
    <property type="entry name" value="Glyco_transf_92"/>
</dbReference>
<dbReference type="EMBL" id="BDSP01000124">
    <property type="protein sequence ID" value="GAX18092.1"/>
    <property type="molecule type" value="Genomic_DNA"/>
</dbReference>
<dbReference type="PANTHER" id="PTHR21461:SF69">
    <property type="entry name" value="GLYCOSYLTRANSFERASE FAMILY 92 PROTEIN"/>
    <property type="match status" value="1"/>
</dbReference>
<organism evidence="9 10">
    <name type="scientific">Fistulifera solaris</name>
    <name type="common">Oleaginous diatom</name>
    <dbReference type="NCBI Taxonomy" id="1519565"/>
    <lineage>
        <taxon>Eukaryota</taxon>
        <taxon>Sar</taxon>
        <taxon>Stramenopiles</taxon>
        <taxon>Ochrophyta</taxon>
        <taxon>Bacillariophyta</taxon>
        <taxon>Bacillariophyceae</taxon>
        <taxon>Bacillariophycidae</taxon>
        <taxon>Naviculales</taxon>
        <taxon>Naviculaceae</taxon>
        <taxon>Fistulifera</taxon>
    </lineage>
</organism>
<feature type="compositionally biased region" description="Basic and acidic residues" evidence="8">
    <location>
        <begin position="84"/>
        <end position="95"/>
    </location>
</feature>
<reference evidence="9 10" key="1">
    <citation type="journal article" date="2015" name="Plant Cell">
        <title>Oil accumulation by the oleaginous diatom Fistulifera solaris as revealed by the genome and transcriptome.</title>
        <authorList>
            <person name="Tanaka T."/>
            <person name="Maeda Y."/>
            <person name="Veluchamy A."/>
            <person name="Tanaka M."/>
            <person name="Abida H."/>
            <person name="Marechal E."/>
            <person name="Bowler C."/>
            <person name="Muto M."/>
            <person name="Sunaga Y."/>
            <person name="Tanaka M."/>
            <person name="Yoshino T."/>
            <person name="Taniguchi T."/>
            <person name="Fukuda Y."/>
            <person name="Nemoto M."/>
            <person name="Matsumoto M."/>
            <person name="Wong P.S."/>
            <person name="Aburatani S."/>
            <person name="Fujibuchi W."/>
        </authorList>
    </citation>
    <scope>NUCLEOTIDE SEQUENCE [LARGE SCALE GENOMIC DNA]</scope>
    <source>
        <strain evidence="9 10">JPCC DA0580</strain>
    </source>
</reference>
<dbReference type="GO" id="GO:0016020">
    <property type="term" value="C:membrane"/>
    <property type="evidence" value="ECO:0007669"/>
    <property type="project" value="UniProtKB-SubCell"/>
</dbReference>
<evidence type="ECO:0000256" key="1">
    <source>
        <dbReference type="ARBA" id="ARBA00004167"/>
    </source>
</evidence>
<feature type="region of interest" description="Disordered" evidence="8">
    <location>
        <begin position="228"/>
        <end position="264"/>
    </location>
</feature>
<keyword evidence="6" id="KW-1133">Transmembrane helix</keyword>
<keyword evidence="7" id="KW-0472">Membrane</keyword>
<comment type="similarity">
    <text evidence="2">Belongs to the glycosyltransferase 92 family.</text>
</comment>
<accession>A0A1Z5JW87</accession>
<dbReference type="Pfam" id="PF01697">
    <property type="entry name" value="Glyco_transf_92"/>
    <property type="match status" value="1"/>
</dbReference>
<keyword evidence="10" id="KW-1185">Reference proteome</keyword>
<dbReference type="OrthoDB" id="2526284at2759"/>
<dbReference type="GO" id="GO:0016757">
    <property type="term" value="F:glycosyltransferase activity"/>
    <property type="evidence" value="ECO:0007669"/>
    <property type="project" value="UniProtKB-KW"/>
</dbReference>
<comment type="subcellular location">
    <subcellularLocation>
        <location evidence="1">Membrane</location>
        <topology evidence="1">Single-pass membrane protein</topology>
    </subcellularLocation>
</comment>
<evidence type="ECO:0008006" key="11">
    <source>
        <dbReference type="Google" id="ProtNLM"/>
    </source>
</evidence>
<protein>
    <recommendedName>
        <fullName evidence="11">Glycosyltransferase family 92 protein</fullName>
    </recommendedName>
</protein>
<evidence type="ECO:0000256" key="2">
    <source>
        <dbReference type="ARBA" id="ARBA00007647"/>
    </source>
</evidence>
<dbReference type="GO" id="GO:0005737">
    <property type="term" value="C:cytoplasm"/>
    <property type="evidence" value="ECO:0007669"/>
    <property type="project" value="TreeGrafter"/>
</dbReference>
<keyword evidence="4" id="KW-0808">Transferase</keyword>
<keyword evidence="3" id="KW-0328">Glycosyltransferase</keyword>
<evidence type="ECO:0000256" key="5">
    <source>
        <dbReference type="ARBA" id="ARBA00022692"/>
    </source>
</evidence>
<name>A0A1Z5JW87_FISSO</name>
<sequence>MKQTIQPPMNTSITIHSEKSNVKDSCPIIDEKYKQIPLSPLFPFDKLKAEAILQQQGAAALWRPITAYIEPPLGDTVPGTGNRGDLEPKSKDKGTPPDFVIPLPLRRHTPADLQMYTYPAVRTCHDLPGKFPVDRGLEYDEMGNLIVWNVGNDPMPDDFPQQEAPFCPVEADPFLPWIHDYFPSQDGTRIEFIAQNKRRCRTGKNFDAEVNRLVPQITLMQPISVQRLSDQKAQEKAPELWNPGDDSQNTPRYRLAPHEESDPDGQYSRFICRFHATDWNNPSQTKIIGETLSAYPFNYEFAAYRKGSTDVILLTPGGKDTTLFWTSNFRFHCPVPVELQPAVAKGLTVLSDGSPSLYVDVVPIRTSVRYNEIYMTENLIGPRDQWELPGFDPYTRWGEKNVLPRVEASGRWANLPICSPPVLTDECTEKDNKNKRSMEVLVPQVEKMPEKPHVLSACLWASAEFKTRGKSKGASTDTQDRLQEWIEFHLMVGFDHIYVFDNSGAHTNETSLAPVLEPYGNKVSRIDWPSIVCNNNVPAHDSCGERSSQYAAENACRTRYAPFTKWIASFDTDEYLVPMGNYTSLKDVLKDAETMGTNILSFRSSRGRLRTDKSEEVNNDAREKMPNATFLEAYNCDSAGSPKPSWGDRARKQVYRSDYVPYHFVHYSTVTKGLLETYEDVQEKGISNWRRKYSERSPSERVTDEIDEAVMVHTKTLGADMTGGYKQRCRHDHQKKWQACWVAYPYPDDANAKAYDEQGMEFNCQINKRVDQFWVPRLREAMAKRKQG</sequence>
<dbReference type="PANTHER" id="PTHR21461">
    <property type="entry name" value="GLYCOSYLTRANSFERASE FAMILY 92 PROTEIN"/>
    <property type="match status" value="1"/>
</dbReference>
<dbReference type="AlphaFoldDB" id="A0A1Z5JW87"/>
<gene>
    <name evidence="9" type="ORF">FisN_25Hh069</name>
</gene>